<evidence type="ECO:0000313" key="1">
    <source>
        <dbReference type="EMBL" id="MVT09876.1"/>
    </source>
</evidence>
<sequence length="98" mass="10630">METVNVKPHQCLLDISIQEKGGIGALFDFAVVNDRSITDDLKAGGILLIPDTEIINKRTFQLYEDEGVIPANAYTADDDAAIKGGIGYMGIQVDFRVS</sequence>
<dbReference type="EMBL" id="WRXN01000006">
    <property type="protein sequence ID" value="MVT09876.1"/>
    <property type="molecule type" value="Genomic_DNA"/>
</dbReference>
<organism evidence="1 2">
    <name type="scientific">Chitinophaga tropicalis</name>
    <dbReference type="NCBI Taxonomy" id="2683588"/>
    <lineage>
        <taxon>Bacteria</taxon>
        <taxon>Pseudomonadati</taxon>
        <taxon>Bacteroidota</taxon>
        <taxon>Chitinophagia</taxon>
        <taxon>Chitinophagales</taxon>
        <taxon>Chitinophagaceae</taxon>
        <taxon>Chitinophaga</taxon>
    </lineage>
</organism>
<name>A0A7K1U6G4_9BACT</name>
<dbReference type="AlphaFoldDB" id="A0A7K1U6G4"/>
<evidence type="ECO:0000313" key="2">
    <source>
        <dbReference type="Proteomes" id="UP000461730"/>
    </source>
</evidence>
<gene>
    <name evidence="1" type="ORF">GO493_16515</name>
</gene>
<dbReference type="RefSeq" id="WP_157307312.1">
    <property type="nucleotide sequence ID" value="NZ_WRXN01000006.1"/>
</dbReference>
<comment type="caution">
    <text evidence="1">The sequence shown here is derived from an EMBL/GenBank/DDBJ whole genome shotgun (WGS) entry which is preliminary data.</text>
</comment>
<protein>
    <submittedName>
        <fullName evidence="1">Uncharacterized protein</fullName>
    </submittedName>
</protein>
<dbReference type="Proteomes" id="UP000461730">
    <property type="component" value="Unassembled WGS sequence"/>
</dbReference>
<reference evidence="1 2" key="1">
    <citation type="submission" date="2019-12" db="EMBL/GenBank/DDBJ databases">
        <title>Chitinophaga sp. strain ysch24 (GDMCC 1.1355), whole genome shotgun sequence.</title>
        <authorList>
            <person name="Zhang X."/>
        </authorList>
    </citation>
    <scope>NUCLEOTIDE SEQUENCE [LARGE SCALE GENOMIC DNA]</scope>
    <source>
        <strain evidence="2">ysch24</strain>
    </source>
</reference>
<accession>A0A7K1U6G4</accession>
<keyword evidence="2" id="KW-1185">Reference proteome</keyword>
<proteinExistence type="predicted"/>